<evidence type="ECO:0000256" key="6">
    <source>
        <dbReference type="SAM" id="Coils"/>
    </source>
</evidence>
<protein>
    <submittedName>
        <fullName evidence="9">Predicted protein</fullName>
    </submittedName>
</protein>
<dbReference type="GeneID" id="18482855"/>
<sequence length="970" mass="113377">MAAMDASKLLAIADEFLAGAVEPNEKEYELFQLTTSDDVQHCIHQIQSTRHLKQNMINMKRIDPFLTGMEHFEKVLIALKFEDVPKIMACIWGPLRFLLEITNLTDREIDNLLEAYKKIGKQLPRFYEYHTGSMFSLPERTKIYKSAWRELNVTIDHLLGALEKHDEFIRKSGSSFRSGSATPDMDSDSTTEQACSGSDRDRERIADDFSNYMINLRRYRENFEESEKERKEQAKRRVLAWISASKKTDSLHRKFQDTRICPGTGRWLFKRYRNVSHWMKEEQPPESALWLQASRGFGKTILASLLIDELGELRTKEIYGVPPGAKIYHFYCQEEDSEHRTHLDILRGILHQMVDANEELLPFCIDKAQSTGNPSLSDTQTAHYLIEAFVEYNTRQYIIIDGIDECETSEVREMAKYFLGQVTKRNKDTQESQLRLLFMSQPIAELTRDGFMPDGDARVQLKATDNAEDIKFYVKKRLVDFSKGHATRIGFNLSESDKDQIESSVCHRSEEMFLYAHLAIEYLLQQPTKEKLKEKMKEDMAPKELSQIYEKLLGIVRAELLSLTEGQAHWDMAKQLLGWLVCAKRPLRWHEMQSILSYNPDQQKVDFDNRMLRQDANKYLGSLVQVLDGGHFRIVHSTARRYIIQNRYINDQAVYCELAVICLRYLCLLTESNHYDDEERREKVKLGWFSFQDYACSQWHSHISTVIEMCSDLFYDTGYGQKYGTMFGAALQEFMNKHGADMAKSQHQDIESQMPTALTRFSRLPFYDNLCNLWNHIYTHQKGEYEVRNTVGIKCVDQALLGNRTFLERFNPQMEAYHEDTIEDYYGPNLFKCKRLLCRFFYVGYDKIDDREAHDSRHDRAFHCPLRCNAAPVGFRNEKDQQKHVRIYHPEQIKEPSVFEPMRPRNSKRTFRCSMCNKMFTRKSTLIGHEYSHLGERPYKCPSCGKAFARSSDCKRHQKSRAHRAMGSGR</sequence>
<dbReference type="eggNOG" id="KOG1721">
    <property type="taxonomic scope" value="Eukaryota"/>
</dbReference>
<accession>G0RBT1</accession>
<evidence type="ECO:0000256" key="3">
    <source>
        <dbReference type="ARBA" id="ARBA00022771"/>
    </source>
</evidence>
<evidence type="ECO:0000256" key="4">
    <source>
        <dbReference type="ARBA" id="ARBA00022833"/>
    </source>
</evidence>
<dbReference type="KEGG" id="tre:TRIREDRAFT_120363"/>
<dbReference type="FunFam" id="3.30.160.60:FF:000218">
    <property type="entry name" value="Zinc finger protein 10"/>
    <property type="match status" value="1"/>
</dbReference>
<keyword evidence="3 5" id="KW-0863">Zinc-finger</keyword>
<feature type="coiled-coil region" evidence="6">
    <location>
        <begin position="209"/>
        <end position="236"/>
    </location>
</feature>
<dbReference type="AlphaFoldDB" id="G0RBT1"/>
<dbReference type="PROSITE" id="PS00028">
    <property type="entry name" value="ZINC_FINGER_C2H2_1"/>
    <property type="match status" value="2"/>
</dbReference>
<dbReference type="PANTHER" id="PTHR10039">
    <property type="entry name" value="AMELOGENIN"/>
    <property type="match status" value="1"/>
</dbReference>
<evidence type="ECO:0000313" key="9">
    <source>
        <dbReference type="EMBL" id="EGR51111.1"/>
    </source>
</evidence>
<keyword evidence="4" id="KW-0862">Zinc</keyword>
<feature type="region of interest" description="Disordered" evidence="7">
    <location>
        <begin position="173"/>
        <end position="200"/>
    </location>
</feature>
<dbReference type="PANTHER" id="PTHR10039:SF14">
    <property type="entry name" value="NACHT DOMAIN-CONTAINING PROTEIN"/>
    <property type="match status" value="1"/>
</dbReference>
<dbReference type="OrthoDB" id="21416at2759"/>
<organism evidence="10">
    <name type="scientific">Hypocrea jecorina (strain QM6a)</name>
    <name type="common">Trichoderma reesei</name>
    <dbReference type="NCBI Taxonomy" id="431241"/>
    <lineage>
        <taxon>Eukaryota</taxon>
        <taxon>Fungi</taxon>
        <taxon>Dikarya</taxon>
        <taxon>Ascomycota</taxon>
        <taxon>Pezizomycotina</taxon>
        <taxon>Sordariomycetes</taxon>
        <taxon>Hypocreomycetidae</taxon>
        <taxon>Hypocreales</taxon>
        <taxon>Hypocreaceae</taxon>
        <taxon>Trichoderma</taxon>
    </lineage>
</organism>
<dbReference type="InterPro" id="IPR027417">
    <property type="entry name" value="P-loop_NTPase"/>
</dbReference>
<dbReference type="InterPro" id="IPR013087">
    <property type="entry name" value="Znf_C2H2_type"/>
</dbReference>
<dbReference type="SUPFAM" id="SSF57667">
    <property type="entry name" value="beta-beta-alpha zinc fingers"/>
    <property type="match status" value="1"/>
</dbReference>
<keyword evidence="10" id="KW-1185">Reference proteome</keyword>
<dbReference type="EMBL" id="GL985058">
    <property type="protein sequence ID" value="EGR51111.1"/>
    <property type="molecule type" value="Genomic_DNA"/>
</dbReference>
<dbReference type="Gene3D" id="3.30.160.60">
    <property type="entry name" value="Classic Zinc Finger"/>
    <property type="match status" value="2"/>
</dbReference>
<dbReference type="Pfam" id="PF24883">
    <property type="entry name" value="NPHP3_N"/>
    <property type="match status" value="1"/>
</dbReference>
<proteinExistence type="predicted"/>
<evidence type="ECO:0000256" key="2">
    <source>
        <dbReference type="ARBA" id="ARBA00022737"/>
    </source>
</evidence>
<dbReference type="InterPro" id="IPR054471">
    <property type="entry name" value="GPIID_WHD"/>
</dbReference>
<reference evidence="9 10" key="1">
    <citation type="journal article" date="2008" name="Nat. Biotechnol.">
        <title>Genome sequencing and analysis of the biomass-degrading fungus Trichoderma reesei (syn. Hypocrea jecorina).</title>
        <authorList>
            <person name="Martinez D."/>
            <person name="Berka R.M."/>
            <person name="Henrissat B."/>
            <person name="Saloheimo M."/>
            <person name="Arvas M."/>
            <person name="Baker S.E."/>
            <person name="Chapman J."/>
            <person name="Chertkov O."/>
            <person name="Coutinho P.M."/>
            <person name="Cullen D."/>
            <person name="Danchin E.G."/>
            <person name="Grigoriev I.V."/>
            <person name="Harris P."/>
            <person name="Jackson M."/>
            <person name="Kubicek C.P."/>
            <person name="Han C.S."/>
            <person name="Ho I."/>
            <person name="Larrondo L.F."/>
            <person name="de Leon A.L."/>
            <person name="Magnuson J.K."/>
            <person name="Merino S."/>
            <person name="Misra M."/>
            <person name="Nelson B."/>
            <person name="Putnam N."/>
            <person name="Robbertse B."/>
            <person name="Salamov A.A."/>
            <person name="Schmoll M."/>
            <person name="Terry A."/>
            <person name="Thayer N."/>
            <person name="Westerholm-Parvinen A."/>
            <person name="Schoch C.L."/>
            <person name="Yao J."/>
            <person name="Barabote R."/>
            <person name="Nelson M.A."/>
            <person name="Detter C."/>
            <person name="Bruce D."/>
            <person name="Kuske C.R."/>
            <person name="Xie G."/>
            <person name="Richardson P."/>
            <person name="Rokhsar D.S."/>
            <person name="Lucas S.M."/>
            <person name="Rubin E.M."/>
            <person name="Dunn-Coleman N."/>
            <person name="Ward M."/>
            <person name="Brettin T.S."/>
        </authorList>
    </citation>
    <scope>NUCLEOTIDE SEQUENCE [LARGE SCALE GENOMIC DNA]</scope>
    <source>
        <strain evidence="9 10">QM6a</strain>
    </source>
</reference>
<dbReference type="GO" id="GO:0008270">
    <property type="term" value="F:zinc ion binding"/>
    <property type="evidence" value="ECO:0007669"/>
    <property type="project" value="UniProtKB-KW"/>
</dbReference>
<keyword evidence="6" id="KW-0175">Coiled coil</keyword>
<dbReference type="VEuPathDB" id="FungiDB:TRIREDRAFT_120363"/>
<name>G0RBT1_HYPJQ</name>
<evidence type="ECO:0000256" key="1">
    <source>
        <dbReference type="ARBA" id="ARBA00022723"/>
    </source>
</evidence>
<evidence type="ECO:0000256" key="5">
    <source>
        <dbReference type="PROSITE-ProRule" id="PRU00042"/>
    </source>
</evidence>
<evidence type="ECO:0000313" key="10">
    <source>
        <dbReference type="Proteomes" id="UP000008984"/>
    </source>
</evidence>
<keyword evidence="2" id="KW-0677">Repeat</keyword>
<dbReference type="RefSeq" id="XP_006962657.1">
    <property type="nucleotide sequence ID" value="XM_006962595.1"/>
</dbReference>
<keyword evidence="1" id="KW-0479">Metal-binding</keyword>
<dbReference type="Proteomes" id="UP000008984">
    <property type="component" value="Unassembled WGS sequence"/>
</dbReference>
<dbReference type="Pfam" id="PF00096">
    <property type="entry name" value="zf-C2H2"/>
    <property type="match status" value="2"/>
</dbReference>
<dbReference type="Pfam" id="PF22939">
    <property type="entry name" value="WHD_GPIID"/>
    <property type="match status" value="1"/>
</dbReference>
<feature type="domain" description="C2H2-type" evidence="8">
    <location>
        <begin position="939"/>
        <end position="968"/>
    </location>
</feature>
<dbReference type="PROSITE" id="PS50157">
    <property type="entry name" value="ZINC_FINGER_C2H2_2"/>
    <property type="match status" value="2"/>
</dbReference>
<dbReference type="Gene3D" id="3.40.50.300">
    <property type="entry name" value="P-loop containing nucleotide triphosphate hydrolases"/>
    <property type="match status" value="1"/>
</dbReference>
<dbReference type="SMART" id="SM00355">
    <property type="entry name" value="ZnF_C2H2"/>
    <property type="match status" value="3"/>
</dbReference>
<dbReference type="InterPro" id="IPR036236">
    <property type="entry name" value="Znf_C2H2_sf"/>
</dbReference>
<feature type="domain" description="C2H2-type" evidence="8">
    <location>
        <begin position="911"/>
        <end position="938"/>
    </location>
</feature>
<evidence type="ECO:0000259" key="8">
    <source>
        <dbReference type="PROSITE" id="PS50157"/>
    </source>
</evidence>
<dbReference type="InterPro" id="IPR056884">
    <property type="entry name" value="NPHP3-like_N"/>
</dbReference>
<dbReference type="HOGENOM" id="CLU_002406_3_1_1"/>
<gene>
    <name evidence="9" type="ORF">TRIREDRAFT_120363</name>
</gene>
<evidence type="ECO:0000256" key="7">
    <source>
        <dbReference type="SAM" id="MobiDB-lite"/>
    </source>
</evidence>